<dbReference type="InterPro" id="IPR029058">
    <property type="entry name" value="AB_hydrolase_fold"/>
</dbReference>
<dbReference type="EMBL" id="CP104311">
    <property type="protein sequence ID" value="WWF03158.1"/>
    <property type="molecule type" value="Genomic_DNA"/>
</dbReference>
<proteinExistence type="predicted"/>
<name>A0ABZ2F9H0_METCP</name>
<organism evidence="2 3">
    <name type="scientific">Methylococcus capsulatus</name>
    <dbReference type="NCBI Taxonomy" id="414"/>
    <lineage>
        <taxon>Bacteria</taxon>
        <taxon>Pseudomonadati</taxon>
        <taxon>Pseudomonadota</taxon>
        <taxon>Gammaproteobacteria</taxon>
        <taxon>Methylococcales</taxon>
        <taxon>Methylococcaceae</taxon>
        <taxon>Methylococcus</taxon>
    </lineage>
</organism>
<sequence length="336" mass="36882">MSTFDRGYARLSLEICRYTYAKAFALASEEGDALQWIEQQGHKPDPASLAPLRGGDTSVACVFRYPDKNIVSYMGTKTEFNNAVNAKDSIEDWLKNFRAAPVPFKLGKEHLGLDHEVELPGRVHAGFLSELKAVQPEVIDVLLKNGGKDKPLYLTGHSQGGAEATLATPALLAAGFKVAATYTFAAPRSGDQTFADAVPVAFPFHRIEFGDDIVPHVPPTLLSRWVKMLVTIPRYLPLKRFGVPVKVNEFLELSVNDLGYVGVGRLCYGNPEGGKFHVDMRLRQEASLLQGRLTRLLRHPAHWAEHHHLAGTKADVDAGRKGNYTALVSDFPLVAG</sequence>
<gene>
    <name evidence="2" type="ORF">N4J17_05945</name>
</gene>
<accession>A0ABZ2F9H0</accession>
<dbReference type="RefSeq" id="WP_198322098.1">
    <property type="nucleotide sequence ID" value="NZ_CP104311.1"/>
</dbReference>
<feature type="domain" description="Fungal lipase-type" evidence="1">
    <location>
        <begin position="86"/>
        <end position="220"/>
    </location>
</feature>
<dbReference type="CDD" id="cd00519">
    <property type="entry name" value="Lipase_3"/>
    <property type="match status" value="1"/>
</dbReference>
<reference evidence="2 3" key="1">
    <citation type="submission" date="2022-09" db="EMBL/GenBank/DDBJ databases">
        <authorList>
            <person name="Giprobiosintez L."/>
        </authorList>
    </citation>
    <scope>NUCLEOTIDE SEQUENCE [LARGE SCALE GENOMIC DNA]</scope>
    <source>
        <strain evidence="3">VKPM-B-12549 (GBS-15)</strain>
    </source>
</reference>
<dbReference type="SUPFAM" id="SSF53474">
    <property type="entry name" value="alpha/beta-Hydrolases"/>
    <property type="match status" value="1"/>
</dbReference>
<keyword evidence="3" id="KW-1185">Reference proteome</keyword>
<dbReference type="InterPro" id="IPR002921">
    <property type="entry name" value="Fungal_lipase-type"/>
</dbReference>
<evidence type="ECO:0000313" key="3">
    <source>
        <dbReference type="Proteomes" id="UP001359308"/>
    </source>
</evidence>
<dbReference type="PANTHER" id="PTHR45856:SF24">
    <property type="entry name" value="FUNGAL LIPASE-LIKE DOMAIN-CONTAINING PROTEIN"/>
    <property type="match status" value="1"/>
</dbReference>
<dbReference type="InterPro" id="IPR051218">
    <property type="entry name" value="Sec_MonoDiacylglyc_Lipase"/>
</dbReference>
<dbReference type="Gene3D" id="3.40.50.1820">
    <property type="entry name" value="alpha/beta hydrolase"/>
    <property type="match status" value="1"/>
</dbReference>
<evidence type="ECO:0000259" key="1">
    <source>
        <dbReference type="Pfam" id="PF01764"/>
    </source>
</evidence>
<dbReference type="Proteomes" id="UP001359308">
    <property type="component" value="Chromosome"/>
</dbReference>
<protein>
    <submittedName>
        <fullName evidence="2">Lipase family protein</fullName>
    </submittedName>
</protein>
<evidence type="ECO:0000313" key="2">
    <source>
        <dbReference type="EMBL" id="WWF03158.1"/>
    </source>
</evidence>
<dbReference type="PANTHER" id="PTHR45856">
    <property type="entry name" value="ALPHA/BETA-HYDROLASES SUPERFAMILY PROTEIN"/>
    <property type="match status" value="1"/>
</dbReference>
<dbReference type="Pfam" id="PF01764">
    <property type="entry name" value="Lipase_3"/>
    <property type="match status" value="1"/>
</dbReference>